<evidence type="ECO:0000256" key="6">
    <source>
        <dbReference type="ARBA" id="ARBA00023136"/>
    </source>
</evidence>
<evidence type="ECO:0000256" key="5">
    <source>
        <dbReference type="ARBA" id="ARBA00022989"/>
    </source>
</evidence>
<keyword evidence="4" id="KW-0732">Signal</keyword>
<protein>
    <recommendedName>
        <fullName evidence="12">Ig-like domain-containing protein</fullName>
    </recommendedName>
</protein>
<reference evidence="13" key="1">
    <citation type="submission" date="2025-08" db="UniProtKB">
        <authorList>
            <consortium name="Ensembl"/>
        </authorList>
    </citation>
    <scope>IDENTIFICATION</scope>
</reference>
<dbReference type="PANTHER" id="PTHR25466">
    <property type="entry name" value="T-LYMPHOCYTE ACTIVATION ANTIGEN"/>
    <property type="match status" value="1"/>
</dbReference>
<dbReference type="GO" id="GO:0006955">
    <property type="term" value="P:immune response"/>
    <property type="evidence" value="ECO:0007669"/>
    <property type="project" value="TreeGrafter"/>
</dbReference>
<keyword evidence="14" id="KW-1185">Reference proteome</keyword>
<keyword evidence="9" id="KW-0325">Glycoprotein</keyword>
<dbReference type="Bgee" id="ENSNBRG00000023273">
    <property type="expression patterns" value="Expressed in zone of skin and 5 other cell types or tissues"/>
</dbReference>
<keyword evidence="5 11" id="KW-1133">Transmembrane helix</keyword>
<dbReference type="GO" id="GO:0042102">
    <property type="term" value="P:positive regulation of T cell proliferation"/>
    <property type="evidence" value="ECO:0007669"/>
    <property type="project" value="TreeGrafter"/>
</dbReference>
<dbReference type="PANTHER" id="PTHR25466:SF9">
    <property type="entry name" value="FIBRONECTIN TYPE-III DOMAIN-CONTAINING PROTEIN"/>
    <property type="match status" value="1"/>
</dbReference>
<dbReference type="GO" id="GO:0007166">
    <property type="term" value="P:cell surface receptor signaling pathway"/>
    <property type="evidence" value="ECO:0007669"/>
    <property type="project" value="TreeGrafter"/>
</dbReference>
<evidence type="ECO:0000256" key="10">
    <source>
        <dbReference type="ARBA" id="ARBA00023319"/>
    </source>
</evidence>
<dbReference type="Proteomes" id="UP000261580">
    <property type="component" value="Unassembled WGS sequence"/>
</dbReference>
<dbReference type="InterPro" id="IPR003599">
    <property type="entry name" value="Ig_sub"/>
</dbReference>
<evidence type="ECO:0000256" key="8">
    <source>
        <dbReference type="ARBA" id="ARBA00023170"/>
    </source>
</evidence>
<evidence type="ECO:0000256" key="1">
    <source>
        <dbReference type="ARBA" id="ARBA00004251"/>
    </source>
</evidence>
<evidence type="ECO:0000256" key="3">
    <source>
        <dbReference type="ARBA" id="ARBA00022692"/>
    </source>
</evidence>
<feature type="transmembrane region" description="Helical" evidence="11">
    <location>
        <begin position="126"/>
        <end position="150"/>
    </location>
</feature>
<dbReference type="GO" id="GO:0031295">
    <property type="term" value="P:T cell costimulation"/>
    <property type="evidence" value="ECO:0007669"/>
    <property type="project" value="TreeGrafter"/>
</dbReference>
<dbReference type="SUPFAM" id="SSF48726">
    <property type="entry name" value="Immunoglobulin"/>
    <property type="match status" value="1"/>
</dbReference>
<keyword evidence="10" id="KW-0393">Immunoglobulin domain</keyword>
<dbReference type="GO" id="GO:0009897">
    <property type="term" value="C:external side of plasma membrane"/>
    <property type="evidence" value="ECO:0007669"/>
    <property type="project" value="TreeGrafter"/>
</dbReference>
<name>A0A3Q4IF94_NEOBR</name>
<evidence type="ECO:0000313" key="13">
    <source>
        <dbReference type="Ensembl" id="ENSNBRP00000030592.1"/>
    </source>
</evidence>
<proteinExistence type="predicted"/>
<dbReference type="InterPro" id="IPR051713">
    <property type="entry name" value="T-cell_Activation_Regulation"/>
</dbReference>
<keyword evidence="2" id="KW-1003">Cell membrane</keyword>
<dbReference type="GO" id="GO:0042130">
    <property type="term" value="P:negative regulation of T cell proliferation"/>
    <property type="evidence" value="ECO:0007669"/>
    <property type="project" value="TreeGrafter"/>
</dbReference>
<feature type="domain" description="Ig-like" evidence="12">
    <location>
        <begin position="17"/>
        <end position="112"/>
    </location>
</feature>
<evidence type="ECO:0000313" key="14">
    <source>
        <dbReference type="Proteomes" id="UP000261580"/>
    </source>
</evidence>
<keyword evidence="3 11" id="KW-0812">Transmembrane</keyword>
<evidence type="ECO:0000256" key="2">
    <source>
        <dbReference type="ARBA" id="ARBA00022475"/>
    </source>
</evidence>
<evidence type="ECO:0000256" key="11">
    <source>
        <dbReference type="SAM" id="Phobius"/>
    </source>
</evidence>
<dbReference type="SMART" id="SM00406">
    <property type="entry name" value="IGv"/>
    <property type="match status" value="1"/>
</dbReference>
<dbReference type="SMART" id="SM00409">
    <property type="entry name" value="IG"/>
    <property type="match status" value="1"/>
</dbReference>
<evidence type="ECO:0000256" key="9">
    <source>
        <dbReference type="ARBA" id="ARBA00023180"/>
    </source>
</evidence>
<dbReference type="AlphaFoldDB" id="A0A3Q4IF94"/>
<evidence type="ECO:0000256" key="7">
    <source>
        <dbReference type="ARBA" id="ARBA00023157"/>
    </source>
</evidence>
<comment type="subcellular location">
    <subcellularLocation>
        <location evidence="1">Cell membrane</location>
        <topology evidence="1">Single-pass type I membrane protein</topology>
    </subcellularLocation>
</comment>
<dbReference type="GeneTree" id="ENSGT01140000282888"/>
<dbReference type="InterPro" id="IPR036179">
    <property type="entry name" value="Ig-like_dom_sf"/>
</dbReference>
<reference evidence="13" key="2">
    <citation type="submission" date="2025-09" db="UniProtKB">
        <authorList>
            <consortium name="Ensembl"/>
        </authorList>
    </citation>
    <scope>IDENTIFICATION</scope>
</reference>
<sequence length="155" mass="18422">QDCWCICWHLIMHTHQQGQKLVNVTLPCQAPNNNMIGVTWRRADLGEEYVYLNRQRVPQPQKQHPSFKNRVDLQDKEMKDRDMSLILKKVTTNDTGTYECRVFMEETQSWLSQMNSKLRLLHCFRALYSPVCAFMGFFCVWHEFCSHLFIFSSVL</sequence>
<dbReference type="InterPro" id="IPR013106">
    <property type="entry name" value="Ig_V-set"/>
</dbReference>
<keyword evidence="7" id="KW-1015">Disulfide bond</keyword>
<evidence type="ECO:0000256" key="4">
    <source>
        <dbReference type="ARBA" id="ARBA00022729"/>
    </source>
</evidence>
<dbReference type="PROSITE" id="PS50835">
    <property type="entry name" value="IG_LIKE"/>
    <property type="match status" value="1"/>
</dbReference>
<evidence type="ECO:0000259" key="12">
    <source>
        <dbReference type="PROSITE" id="PS50835"/>
    </source>
</evidence>
<dbReference type="InterPro" id="IPR007110">
    <property type="entry name" value="Ig-like_dom"/>
</dbReference>
<accession>A0A3Q4IF94</accession>
<dbReference type="Ensembl" id="ENSNBRT00000031370.1">
    <property type="protein sequence ID" value="ENSNBRP00000030592.1"/>
    <property type="gene ID" value="ENSNBRG00000023273.1"/>
</dbReference>
<dbReference type="InterPro" id="IPR013783">
    <property type="entry name" value="Ig-like_fold"/>
</dbReference>
<dbReference type="Pfam" id="PF07686">
    <property type="entry name" value="V-set"/>
    <property type="match status" value="1"/>
</dbReference>
<keyword evidence="6 11" id="KW-0472">Membrane</keyword>
<dbReference type="Gene3D" id="2.60.40.10">
    <property type="entry name" value="Immunoglobulins"/>
    <property type="match status" value="1"/>
</dbReference>
<keyword evidence="8" id="KW-0675">Receptor</keyword>
<dbReference type="GO" id="GO:0071222">
    <property type="term" value="P:cellular response to lipopolysaccharide"/>
    <property type="evidence" value="ECO:0007669"/>
    <property type="project" value="TreeGrafter"/>
</dbReference>
<organism evidence="13 14">
    <name type="scientific">Neolamprologus brichardi</name>
    <name type="common">Fairy cichlid</name>
    <name type="synonym">Lamprologus brichardi</name>
    <dbReference type="NCBI Taxonomy" id="32507"/>
    <lineage>
        <taxon>Eukaryota</taxon>
        <taxon>Metazoa</taxon>
        <taxon>Chordata</taxon>
        <taxon>Craniata</taxon>
        <taxon>Vertebrata</taxon>
        <taxon>Euteleostomi</taxon>
        <taxon>Actinopterygii</taxon>
        <taxon>Neopterygii</taxon>
        <taxon>Teleostei</taxon>
        <taxon>Neoteleostei</taxon>
        <taxon>Acanthomorphata</taxon>
        <taxon>Ovalentaria</taxon>
        <taxon>Cichlomorphae</taxon>
        <taxon>Cichliformes</taxon>
        <taxon>Cichlidae</taxon>
        <taxon>African cichlids</taxon>
        <taxon>Pseudocrenilabrinae</taxon>
        <taxon>Lamprologini</taxon>
        <taxon>Neolamprologus</taxon>
    </lineage>
</organism>